<dbReference type="AlphaFoldDB" id="A0A0K8QNP4"/>
<dbReference type="CDD" id="cd20293">
    <property type="entry name" value="cupin_HutD_N"/>
    <property type="match status" value="1"/>
</dbReference>
<organism evidence="2">
    <name type="scientific">Mizugakiibacter sediminis</name>
    <dbReference type="NCBI Taxonomy" id="1475481"/>
    <lineage>
        <taxon>Bacteria</taxon>
        <taxon>Pseudomonadati</taxon>
        <taxon>Pseudomonadota</taxon>
        <taxon>Gammaproteobacteria</taxon>
        <taxon>Lysobacterales</taxon>
        <taxon>Rhodanobacteraceae</taxon>
        <taxon>Mizugakiibacter</taxon>
    </lineage>
</organism>
<gene>
    <name evidence="1" type="ORF">MBSD_2510</name>
    <name evidence="2" type="ORF">MBSD_n1812</name>
</gene>
<evidence type="ECO:0000313" key="1">
    <source>
        <dbReference type="EMBL" id="GAN45920.1"/>
    </source>
</evidence>
<dbReference type="Gene3D" id="2.60.120.10">
    <property type="entry name" value="Jelly Rolls"/>
    <property type="match status" value="1"/>
</dbReference>
<reference evidence="2" key="2">
    <citation type="submission" date="2015-08" db="EMBL/GenBank/DDBJ databases">
        <title>Complete DNA Sequence of Pseudomonas syringae pv. actinidiae, the Causal Agent of Kiwifruit Canker Disease.</title>
        <authorList>
            <person name="Rikkerink E.H.A."/>
            <person name="Fineran P.C."/>
        </authorList>
    </citation>
    <scope>NUCLEOTIDE SEQUENCE</scope>
    <source>
        <strain evidence="2">SkMP5</strain>
    </source>
</reference>
<dbReference type="Pfam" id="PF05962">
    <property type="entry name" value="HutD"/>
    <property type="match status" value="1"/>
</dbReference>
<dbReference type="HOGENOM" id="CLU_090931_0_1_6"/>
<evidence type="ECO:0000313" key="2">
    <source>
        <dbReference type="EMBL" id="GAP66504.1"/>
    </source>
</evidence>
<sequence>MALLTRLTAADYRRTRWKNGAGWTTELARDPPGDADAAAAFRWRVSIAEVAADGPFSPFPGVDRELLLLEGNGMRLDFADAAPVTLARRLDAARFPGEAAVTARLLGGPTRDFNAMARRDAVRMTVAAGPLAALPAAAAGPGVEWLLHLLDGEVEARAGDETARLHGGDSLRIAAARARPLVLAGAGTAILVRFAALP</sequence>
<proteinExistence type="predicted"/>
<dbReference type="InterPro" id="IPR011051">
    <property type="entry name" value="RmlC_Cupin_sf"/>
</dbReference>
<dbReference type="EMBL" id="DF970209">
    <property type="protein sequence ID" value="GAP66504.1"/>
    <property type="molecule type" value="Genomic_DNA"/>
</dbReference>
<dbReference type="InterPro" id="IPR014710">
    <property type="entry name" value="RmlC-like_jellyroll"/>
</dbReference>
<dbReference type="PANTHER" id="PTHR37943">
    <property type="entry name" value="PROTEIN VES"/>
    <property type="match status" value="1"/>
</dbReference>
<dbReference type="RefSeq" id="WP_062537095.1">
    <property type="nucleotide sequence ID" value="NZ_DF970209.1"/>
</dbReference>
<keyword evidence="3" id="KW-1185">Reference proteome</keyword>
<name>A0A0K8QNP4_9GAMM</name>
<accession>A0A0K8QNP4</accession>
<dbReference type="SUPFAM" id="SSF51182">
    <property type="entry name" value="RmlC-like cupins"/>
    <property type="match status" value="1"/>
</dbReference>
<dbReference type="OrthoDB" id="9800082at2"/>
<reference evidence="1" key="1">
    <citation type="submission" date="2015-03" db="EMBL/GenBank/DDBJ databases">
        <title>Draft genome sequence of Mizugakiibacter sediminis skMP5.</title>
        <authorList>
            <person name="Watanabe T."/>
            <person name="Kojima H."/>
            <person name="Fukui M."/>
        </authorList>
    </citation>
    <scope>NUCLEOTIDE SEQUENCE</scope>
    <source>
        <strain evidence="1">SkMP5</strain>
    </source>
</reference>
<dbReference type="PANTHER" id="PTHR37943:SF1">
    <property type="entry name" value="PROTEIN VES"/>
    <property type="match status" value="1"/>
</dbReference>
<dbReference type="Proteomes" id="UP000253740">
    <property type="component" value="Unassembled WGS sequence"/>
</dbReference>
<dbReference type="EMBL" id="DF952434">
    <property type="protein sequence ID" value="GAN45920.1"/>
    <property type="molecule type" value="Genomic_DNA"/>
</dbReference>
<dbReference type="STRING" id="1475481.GCA_000953855_01847"/>
<dbReference type="InterPro" id="IPR010282">
    <property type="entry name" value="Uncharacterised_HutD/Ves"/>
</dbReference>
<evidence type="ECO:0000313" key="3">
    <source>
        <dbReference type="Proteomes" id="UP000253740"/>
    </source>
</evidence>
<protein>
    <submittedName>
        <fullName evidence="2">Protein ves</fullName>
    </submittedName>
</protein>